<protein>
    <submittedName>
        <fullName evidence="1">A disintegrin and metalloproteinase with thrombospondin motifs 16</fullName>
    </submittedName>
</protein>
<keyword evidence="1" id="KW-0645">Protease</keyword>
<dbReference type="EMBL" id="BRZM01005725">
    <property type="protein sequence ID" value="GLD65524.1"/>
    <property type="molecule type" value="Genomic_DNA"/>
</dbReference>
<evidence type="ECO:0000313" key="1">
    <source>
        <dbReference type="EMBL" id="GLD65524.1"/>
    </source>
</evidence>
<sequence length="184" mass="21343">MFVFADLRPWPVNRLPPECQETIKPPHFSQDVLNSSMPDQRHCAHVHERPPLKASIEYSEQDTGCTDLIRAHAAAMVREYEQYHRLPPPARHRLDYEPAGCVFRTPQWFKLRSPVSSKMVYMGNINIVIVGLVLLDEEMAWVIKSTMQTTLNSFCHWCPLWEAERSHHDHAHPHRTLATSALEE</sequence>
<keyword evidence="1" id="KW-0378">Hydrolase</keyword>
<gene>
    <name evidence="1" type="ORF">AKAME5_002932400</name>
</gene>
<keyword evidence="1" id="KW-0482">Metalloprotease</keyword>
<proteinExistence type="predicted"/>
<dbReference type="Gene3D" id="3.40.390.10">
    <property type="entry name" value="Collagenase (Catalytic Domain)"/>
    <property type="match status" value="1"/>
</dbReference>
<dbReference type="AlphaFoldDB" id="A0AAD3N6A9"/>
<dbReference type="InterPro" id="IPR024079">
    <property type="entry name" value="MetalloPept_cat_dom_sf"/>
</dbReference>
<organism evidence="1 2">
    <name type="scientific">Lates japonicus</name>
    <name type="common">Japanese lates</name>
    <dbReference type="NCBI Taxonomy" id="270547"/>
    <lineage>
        <taxon>Eukaryota</taxon>
        <taxon>Metazoa</taxon>
        <taxon>Chordata</taxon>
        <taxon>Craniata</taxon>
        <taxon>Vertebrata</taxon>
        <taxon>Euteleostomi</taxon>
        <taxon>Actinopterygii</taxon>
        <taxon>Neopterygii</taxon>
        <taxon>Teleostei</taxon>
        <taxon>Neoteleostei</taxon>
        <taxon>Acanthomorphata</taxon>
        <taxon>Carangaria</taxon>
        <taxon>Carangaria incertae sedis</taxon>
        <taxon>Centropomidae</taxon>
        <taxon>Lates</taxon>
    </lineage>
</organism>
<dbReference type="GO" id="GO:0008237">
    <property type="term" value="F:metallopeptidase activity"/>
    <property type="evidence" value="ECO:0007669"/>
    <property type="project" value="UniProtKB-KW"/>
</dbReference>
<comment type="caution">
    <text evidence="1">The sequence shown here is derived from an EMBL/GenBank/DDBJ whole genome shotgun (WGS) entry which is preliminary data.</text>
</comment>
<accession>A0AAD3N6A9</accession>
<evidence type="ECO:0000313" key="2">
    <source>
        <dbReference type="Proteomes" id="UP001279410"/>
    </source>
</evidence>
<dbReference type="Proteomes" id="UP001279410">
    <property type="component" value="Unassembled WGS sequence"/>
</dbReference>
<dbReference type="SUPFAM" id="SSF55486">
    <property type="entry name" value="Metalloproteases ('zincins'), catalytic domain"/>
    <property type="match status" value="1"/>
</dbReference>
<keyword evidence="2" id="KW-1185">Reference proteome</keyword>
<reference evidence="1" key="1">
    <citation type="submission" date="2022-08" db="EMBL/GenBank/DDBJ databases">
        <title>Genome sequencing of akame (Lates japonicus).</title>
        <authorList>
            <person name="Hashiguchi Y."/>
            <person name="Takahashi H."/>
        </authorList>
    </citation>
    <scope>NUCLEOTIDE SEQUENCE</scope>
    <source>
        <strain evidence="1">Kochi</strain>
    </source>
</reference>
<name>A0AAD3N6A9_LATJO</name>